<dbReference type="Pfam" id="PF11458">
    <property type="entry name" value="Mistic"/>
    <property type="match status" value="1"/>
</dbReference>
<protein>
    <submittedName>
        <fullName evidence="1">Atypical membrane-integrating protein</fullName>
    </submittedName>
</protein>
<gene>
    <name evidence="1" type="ordered locus">BATR1942_13500</name>
</gene>
<dbReference type="Proteomes" id="UP000006867">
    <property type="component" value="Chromosome"/>
</dbReference>
<name>A0ABN3ZDH0_BACA1</name>
<reference evidence="1 2" key="1">
    <citation type="journal article" date="2011" name="Front. Microbiol.">
        <title>Genomic signatures of strain selection and enhancement in Bacillus atrophaeus var. globigii, a historical biowarfare simulant.</title>
        <authorList>
            <person name="Gibbons H.S."/>
            <person name="Broomall S.M."/>
            <person name="McNew L.A."/>
            <person name="Daligault H."/>
            <person name="Chapman C."/>
            <person name="Bruce D."/>
            <person name="Karavis M."/>
            <person name="Krepps M."/>
            <person name="McGregor P.A."/>
            <person name="Hong C."/>
            <person name="Park K.H."/>
            <person name="Akmal A."/>
            <person name="Feldman A."/>
            <person name="Lin J.S."/>
            <person name="Chang W.E."/>
            <person name="Higgs B.W."/>
            <person name="Demirev P."/>
            <person name="Lindquist J."/>
            <person name="Liem A."/>
            <person name="Fochler E."/>
            <person name="Read T.D."/>
            <person name="Tapia R."/>
            <person name="Johnson S."/>
            <person name="Bishop-Lilly K.A."/>
            <person name="Detter C."/>
            <person name="Han C."/>
            <person name="Sozhamannan S."/>
            <person name="Rosenzweig C.N."/>
            <person name="Skowronski E.W."/>
        </authorList>
    </citation>
    <scope>NUCLEOTIDE SEQUENCE [LARGE SCALE GENOMIC DNA]</scope>
    <source>
        <strain evidence="1 2">1942</strain>
    </source>
</reference>
<proteinExistence type="predicted"/>
<sequence>MKVTSDEKEQLSAAIDRMNEGLDVFIQFYNESEKDEPLIQLEDDTAKLMKEARELYGQDKLNETLNAIIKQILSISLSEEGKKK</sequence>
<dbReference type="Gene3D" id="1.10.220.90">
    <property type="entry name" value="Mistic"/>
    <property type="match status" value="1"/>
</dbReference>
<dbReference type="RefSeq" id="WP_003327197.1">
    <property type="nucleotide sequence ID" value="NC_014639.1"/>
</dbReference>
<keyword evidence="2" id="KW-1185">Reference proteome</keyword>
<evidence type="ECO:0000313" key="1">
    <source>
        <dbReference type="EMBL" id="ADP33622.1"/>
    </source>
</evidence>
<dbReference type="InterPro" id="IPR038193">
    <property type="entry name" value="Mistic_sf"/>
</dbReference>
<dbReference type="EMBL" id="CP002207">
    <property type="protein sequence ID" value="ADP33622.1"/>
    <property type="molecule type" value="Genomic_DNA"/>
</dbReference>
<accession>A0ABN3ZDH0</accession>
<evidence type="ECO:0000313" key="2">
    <source>
        <dbReference type="Proteomes" id="UP000006867"/>
    </source>
</evidence>
<dbReference type="InterPro" id="IPR021078">
    <property type="entry name" value="Membrane-integrating_Mistic"/>
</dbReference>
<organism evidence="1 2">
    <name type="scientific">Bacillus atrophaeus (strain 1942)</name>
    <dbReference type="NCBI Taxonomy" id="720555"/>
    <lineage>
        <taxon>Bacteria</taxon>
        <taxon>Bacillati</taxon>
        <taxon>Bacillota</taxon>
        <taxon>Bacilli</taxon>
        <taxon>Bacillales</taxon>
        <taxon>Bacillaceae</taxon>
        <taxon>Bacillus</taxon>
    </lineage>
</organism>